<dbReference type="SUPFAM" id="SSF81383">
    <property type="entry name" value="F-box domain"/>
    <property type="match status" value="1"/>
</dbReference>
<dbReference type="InterPro" id="IPR036047">
    <property type="entry name" value="F-box-like_dom_sf"/>
</dbReference>
<name>A0A481ZFF1_9VIRU</name>
<accession>A0A481ZFF1</accession>
<protein>
    <submittedName>
        <fullName evidence="1">F-box-like family protein</fullName>
    </submittedName>
</protein>
<evidence type="ECO:0000313" key="1">
    <source>
        <dbReference type="EMBL" id="QBK93872.1"/>
    </source>
</evidence>
<gene>
    <name evidence="1" type="ORF">LCPAC406_01860</name>
</gene>
<organism evidence="1">
    <name type="scientific">Pithovirus LCPAC406</name>
    <dbReference type="NCBI Taxonomy" id="2506599"/>
    <lineage>
        <taxon>Viruses</taxon>
        <taxon>Pithoviruses</taxon>
    </lineage>
</organism>
<dbReference type="EMBL" id="MK500606">
    <property type="protein sequence ID" value="QBK93872.1"/>
    <property type="molecule type" value="Genomic_DNA"/>
</dbReference>
<proteinExistence type="predicted"/>
<sequence>MSTVSEILQQVQLKKQDLNEVTPSLVQKIFTNLSIGEISRLCPLSRKFNDVCKKEALWEIKVWTDYGIEKRYSQDGTQDDSASWRETAKMLYKIGMIDFGKRWVNGMTYKEIADRKITSDDGLIIIRMIDIRVEKLVGEEIEEGDELGTMYYDKRYLQAWAQSVLERNFTDYELGELKKIMTKEMAVLAHFSEESGGNADADDLISGIIFFESLQEYDSIND</sequence>
<reference evidence="1" key="1">
    <citation type="journal article" date="2019" name="MBio">
        <title>Virus Genomes from Deep Sea Sediments Expand the Ocean Megavirome and Support Independent Origins of Viral Gigantism.</title>
        <authorList>
            <person name="Backstrom D."/>
            <person name="Yutin N."/>
            <person name="Jorgensen S.L."/>
            <person name="Dharamshi J."/>
            <person name="Homa F."/>
            <person name="Zaremba-Niedwiedzka K."/>
            <person name="Spang A."/>
            <person name="Wolf Y.I."/>
            <person name="Koonin E.V."/>
            <person name="Ettema T.J."/>
        </authorList>
    </citation>
    <scope>NUCLEOTIDE SEQUENCE</scope>
</reference>